<comment type="caution">
    <text evidence="2">The sequence shown here is derived from an EMBL/GenBank/DDBJ whole genome shotgun (WGS) entry which is preliminary data.</text>
</comment>
<feature type="region of interest" description="Disordered" evidence="1">
    <location>
        <begin position="82"/>
        <end position="101"/>
    </location>
</feature>
<organism evidence="2 3">
    <name type="scientific">Oedothorax gibbosus</name>
    <dbReference type="NCBI Taxonomy" id="931172"/>
    <lineage>
        <taxon>Eukaryota</taxon>
        <taxon>Metazoa</taxon>
        <taxon>Ecdysozoa</taxon>
        <taxon>Arthropoda</taxon>
        <taxon>Chelicerata</taxon>
        <taxon>Arachnida</taxon>
        <taxon>Araneae</taxon>
        <taxon>Araneomorphae</taxon>
        <taxon>Entelegynae</taxon>
        <taxon>Araneoidea</taxon>
        <taxon>Linyphiidae</taxon>
        <taxon>Erigoninae</taxon>
        <taxon>Oedothorax</taxon>
    </lineage>
</organism>
<gene>
    <name evidence="2" type="ORF">JTE90_011359</name>
</gene>
<proteinExistence type="predicted"/>
<protein>
    <submittedName>
        <fullName evidence="2">Uncharacterized protein</fullName>
    </submittedName>
</protein>
<name>A0AAV6VKL2_9ARAC</name>
<reference evidence="2 3" key="1">
    <citation type="journal article" date="2022" name="Nat. Ecol. Evol.">
        <title>A masculinizing supergene underlies an exaggerated male reproductive morph in a spider.</title>
        <authorList>
            <person name="Hendrickx F."/>
            <person name="De Corte Z."/>
            <person name="Sonet G."/>
            <person name="Van Belleghem S.M."/>
            <person name="Kostlbacher S."/>
            <person name="Vangestel C."/>
        </authorList>
    </citation>
    <scope>NUCLEOTIDE SEQUENCE [LARGE SCALE GENOMIC DNA]</scope>
    <source>
        <strain evidence="2">W744_W776</strain>
    </source>
</reference>
<dbReference type="EMBL" id="JAFNEN010000058">
    <property type="protein sequence ID" value="KAG8197204.1"/>
    <property type="molecule type" value="Genomic_DNA"/>
</dbReference>
<evidence type="ECO:0000313" key="2">
    <source>
        <dbReference type="EMBL" id="KAG8197204.1"/>
    </source>
</evidence>
<dbReference type="AlphaFoldDB" id="A0AAV6VKL2"/>
<accession>A0AAV6VKL2</accession>
<evidence type="ECO:0000313" key="3">
    <source>
        <dbReference type="Proteomes" id="UP000827092"/>
    </source>
</evidence>
<dbReference type="Proteomes" id="UP000827092">
    <property type="component" value="Unassembled WGS sequence"/>
</dbReference>
<keyword evidence="3" id="KW-1185">Reference proteome</keyword>
<sequence>MGPEKYRFHCSEILVTKQQQEEKNMPTGSIHSIHPQNTFPPPPGDFEIPILRKDDTPQNGCARWKLDSLQFSLTKTFLEMKTSPAHHKSESSSPPPLFPRAPTLGLIDGEPSFSPYYYSPGESLTPASLGSLLRWFDKISRGIYVQNGCGKVAMKLLVTGGVILSRSQVTRSAW</sequence>
<evidence type="ECO:0000256" key="1">
    <source>
        <dbReference type="SAM" id="MobiDB-lite"/>
    </source>
</evidence>